<keyword evidence="6 10" id="KW-0067">ATP-binding</keyword>
<dbReference type="PANTHER" id="PTHR24056">
    <property type="entry name" value="CELL DIVISION PROTEIN KINASE"/>
    <property type="match status" value="1"/>
</dbReference>
<feature type="compositionally biased region" description="Basic residues" evidence="11">
    <location>
        <begin position="373"/>
        <end position="383"/>
    </location>
</feature>
<keyword evidence="5" id="KW-0418">Kinase</keyword>
<dbReference type="CDD" id="cd07840">
    <property type="entry name" value="STKc_CDK9_like"/>
    <property type="match status" value="1"/>
</dbReference>
<proteinExistence type="inferred from homology"/>
<dbReference type="Pfam" id="PF00069">
    <property type="entry name" value="Pkinase"/>
    <property type="match status" value="1"/>
</dbReference>
<protein>
    <recommendedName>
        <fullName evidence="12">Protein kinase domain-containing protein</fullName>
    </recommendedName>
</protein>
<comment type="catalytic activity">
    <reaction evidence="7">
        <text>L-threonyl-[protein] + ATP = O-phospho-L-threonyl-[protein] + ADP + H(+)</text>
        <dbReference type="Rhea" id="RHEA:46608"/>
        <dbReference type="Rhea" id="RHEA-COMP:11060"/>
        <dbReference type="Rhea" id="RHEA-COMP:11605"/>
        <dbReference type="ChEBI" id="CHEBI:15378"/>
        <dbReference type="ChEBI" id="CHEBI:30013"/>
        <dbReference type="ChEBI" id="CHEBI:30616"/>
        <dbReference type="ChEBI" id="CHEBI:61977"/>
        <dbReference type="ChEBI" id="CHEBI:456216"/>
        <dbReference type="EC" id="2.7.11.22"/>
    </reaction>
</comment>
<keyword evidence="2" id="KW-0723">Serine/threonine-protein kinase</keyword>
<dbReference type="InterPro" id="IPR050108">
    <property type="entry name" value="CDK"/>
</dbReference>
<dbReference type="InterPro" id="IPR008271">
    <property type="entry name" value="Ser/Thr_kinase_AS"/>
</dbReference>
<feature type="domain" description="Protein kinase" evidence="12">
    <location>
        <begin position="714"/>
        <end position="998"/>
    </location>
</feature>
<dbReference type="GO" id="GO:0004693">
    <property type="term" value="F:cyclin-dependent protein serine/threonine kinase activity"/>
    <property type="evidence" value="ECO:0007669"/>
    <property type="project" value="UniProtKB-EC"/>
</dbReference>
<evidence type="ECO:0000256" key="7">
    <source>
        <dbReference type="ARBA" id="ARBA00047811"/>
    </source>
</evidence>
<evidence type="ECO:0000256" key="1">
    <source>
        <dbReference type="ARBA" id="ARBA00006485"/>
    </source>
</evidence>
<evidence type="ECO:0000256" key="11">
    <source>
        <dbReference type="SAM" id="MobiDB-lite"/>
    </source>
</evidence>
<feature type="compositionally biased region" description="Polar residues" evidence="11">
    <location>
        <begin position="697"/>
        <end position="710"/>
    </location>
</feature>
<evidence type="ECO:0000256" key="8">
    <source>
        <dbReference type="ARBA" id="ARBA00048367"/>
    </source>
</evidence>
<dbReference type="GO" id="GO:0005524">
    <property type="term" value="F:ATP binding"/>
    <property type="evidence" value="ECO:0007669"/>
    <property type="project" value="UniProtKB-UniRule"/>
</dbReference>
<evidence type="ECO:0000313" key="14">
    <source>
        <dbReference type="Proteomes" id="UP000467700"/>
    </source>
</evidence>
<dbReference type="InterPro" id="IPR000719">
    <property type="entry name" value="Prot_kinase_dom"/>
</dbReference>
<dbReference type="Gene3D" id="3.30.200.20">
    <property type="entry name" value="Phosphorylase Kinase, domain 1"/>
    <property type="match status" value="1"/>
</dbReference>
<feature type="compositionally biased region" description="Polar residues" evidence="11">
    <location>
        <begin position="490"/>
        <end position="502"/>
    </location>
</feature>
<dbReference type="FunFam" id="1.10.510.10:FF:000415">
    <property type="entry name" value="CMGC/CDK/CRK7 protein kinase, variant"/>
    <property type="match status" value="1"/>
</dbReference>
<keyword evidence="14" id="KW-1185">Reference proteome</keyword>
<dbReference type="AlphaFoldDB" id="A0A8S0XLE2"/>
<dbReference type="EMBL" id="CACVBS010000028">
    <property type="protein sequence ID" value="CAA7259797.1"/>
    <property type="molecule type" value="Genomic_DNA"/>
</dbReference>
<feature type="compositionally biased region" description="Basic residues" evidence="11">
    <location>
        <begin position="456"/>
        <end position="465"/>
    </location>
</feature>
<dbReference type="SUPFAM" id="SSF56112">
    <property type="entry name" value="Protein kinase-like (PK-like)"/>
    <property type="match status" value="1"/>
</dbReference>
<dbReference type="GO" id="GO:0008024">
    <property type="term" value="C:cyclin/CDK positive transcription elongation factor complex"/>
    <property type="evidence" value="ECO:0007669"/>
    <property type="project" value="TreeGrafter"/>
</dbReference>
<feature type="compositionally biased region" description="Basic and acidic residues" evidence="11">
    <location>
        <begin position="58"/>
        <end position="101"/>
    </location>
</feature>
<comment type="catalytic activity">
    <reaction evidence="9">
        <text>[DNA-directed RNA polymerase] + ATP = phospho-[DNA-directed RNA polymerase] + ADP + H(+)</text>
        <dbReference type="Rhea" id="RHEA:10216"/>
        <dbReference type="Rhea" id="RHEA-COMP:11321"/>
        <dbReference type="Rhea" id="RHEA-COMP:11322"/>
        <dbReference type="ChEBI" id="CHEBI:15378"/>
        <dbReference type="ChEBI" id="CHEBI:30616"/>
        <dbReference type="ChEBI" id="CHEBI:43176"/>
        <dbReference type="ChEBI" id="CHEBI:68546"/>
        <dbReference type="ChEBI" id="CHEBI:456216"/>
        <dbReference type="EC" id="2.7.11.23"/>
    </reaction>
</comment>
<dbReference type="PROSITE" id="PS50011">
    <property type="entry name" value="PROTEIN_KINASE_DOM"/>
    <property type="match status" value="1"/>
</dbReference>
<dbReference type="GO" id="GO:0008353">
    <property type="term" value="F:RNA polymerase II CTD heptapeptide repeat kinase activity"/>
    <property type="evidence" value="ECO:0007669"/>
    <property type="project" value="UniProtKB-EC"/>
</dbReference>
<dbReference type="FunFam" id="3.30.200.20:FF:000124">
    <property type="entry name" value="Cyclin-dependent kinase 4"/>
    <property type="match status" value="1"/>
</dbReference>
<dbReference type="PROSITE" id="PS00107">
    <property type="entry name" value="PROTEIN_KINASE_ATP"/>
    <property type="match status" value="1"/>
</dbReference>
<feature type="compositionally biased region" description="Low complexity" evidence="11">
    <location>
        <begin position="384"/>
        <end position="414"/>
    </location>
</feature>
<feature type="region of interest" description="Disordered" evidence="11">
    <location>
        <begin position="1"/>
        <end position="520"/>
    </location>
</feature>
<evidence type="ECO:0000256" key="9">
    <source>
        <dbReference type="ARBA" id="ARBA00049280"/>
    </source>
</evidence>
<evidence type="ECO:0000256" key="6">
    <source>
        <dbReference type="ARBA" id="ARBA00022840"/>
    </source>
</evidence>
<feature type="compositionally biased region" description="Basic and acidic residues" evidence="11">
    <location>
        <begin position="205"/>
        <end position="227"/>
    </location>
</feature>
<reference evidence="13 14" key="1">
    <citation type="submission" date="2020-01" db="EMBL/GenBank/DDBJ databases">
        <authorList>
            <person name="Gupta K D."/>
        </authorList>
    </citation>
    <scope>NUCLEOTIDE SEQUENCE [LARGE SCALE GENOMIC DNA]</scope>
</reference>
<dbReference type="GO" id="GO:0032968">
    <property type="term" value="P:positive regulation of transcription elongation by RNA polymerase II"/>
    <property type="evidence" value="ECO:0007669"/>
    <property type="project" value="TreeGrafter"/>
</dbReference>
<dbReference type="Proteomes" id="UP000467700">
    <property type="component" value="Unassembled WGS sequence"/>
</dbReference>
<feature type="compositionally biased region" description="Polar residues" evidence="11">
    <location>
        <begin position="655"/>
        <end position="668"/>
    </location>
</feature>
<feature type="region of interest" description="Disordered" evidence="11">
    <location>
        <begin position="590"/>
        <end position="710"/>
    </location>
</feature>
<evidence type="ECO:0000313" key="13">
    <source>
        <dbReference type="EMBL" id="CAA7259797.1"/>
    </source>
</evidence>
<comment type="caution">
    <text evidence="13">The sequence shown here is derived from an EMBL/GenBank/DDBJ whole genome shotgun (WGS) entry which is preliminary data.</text>
</comment>
<dbReference type="InterPro" id="IPR011009">
    <property type="entry name" value="Kinase-like_dom_sf"/>
</dbReference>
<feature type="compositionally biased region" description="Basic residues" evidence="11">
    <location>
        <begin position="309"/>
        <end position="324"/>
    </location>
</feature>
<dbReference type="SMART" id="SM00220">
    <property type="entry name" value="S_TKc"/>
    <property type="match status" value="1"/>
</dbReference>
<evidence type="ECO:0000256" key="10">
    <source>
        <dbReference type="PROSITE-ProRule" id="PRU10141"/>
    </source>
</evidence>
<gene>
    <name evidence="13" type="ORF">AAE3_LOCUS1956</name>
</gene>
<comment type="catalytic activity">
    <reaction evidence="8">
        <text>L-seryl-[protein] + ATP = O-phospho-L-seryl-[protein] + ADP + H(+)</text>
        <dbReference type="Rhea" id="RHEA:17989"/>
        <dbReference type="Rhea" id="RHEA-COMP:9863"/>
        <dbReference type="Rhea" id="RHEA-COMP:11604"/>
        <dbReference type="ChEBI" id="CHEBI:15378"/>
        <dbReference type="ChEBI" id="CHEBI:29999"/>
        <dbReference type="ChEBI" id="CHEBI:30616"/>
        <dbReference type="ChEBI" id="CHEBI:83421"/>
        <dbReference type="ChEBI" id="CHEBI:456216"/>
        <dbReference type="EC" id="2.7.11.22"/>
    </reaction>
</comment>
<feature type="compositionally biased region" description="Polar residues" evidence="11">
    <location>
        <begin position="429"/>
        <end position="445"/>
    </location>
</feature>
<feature type="compositionally biased region" description="Basic and acidic residues" evidence="11">
    <location>
        <begin position="172"/>
        <end position="195"/>
    </location>
</feature>
<keyword evidence="4 10" id="KW-0547">Nucleotide-binding</keyword>
<evidence type="ECO:0000259" key="12">
    <source>
        <dbReference type="PROSITE" id="PS50011"/>
    </source>
</evidence>
<dbReference type="Gene3D" id="1.10.510.10">
    <property type="entry name" value="Transferase(Phosphotransferase) domain 1"/>
    <property type="match status" value="1"/>
</dbReference>
<accession>A0A8S0XLE2</accession>
<organism evidence="13 14">
    <name type="scientific">Cyclocybe aegerita</name>
    <name type="common">Black poplar mushroom</name>
    <name type="synonym">Agrocybe aegerita</name>
    <dbReference type="NCBI Taxonomy" id="1973307"/>
    <lineage>
        <taxon>Eukaryota</taxon>
        <taxon>Fungi</taxon>
        <taxon>Dikarya</taxon>
        <taxon>Basidiomycota</taxon>
        <taxon>Agaricomycotina</taxon>
        <taxon>Agaricomycetes</taxon>
        <taxon>Agaricomycetidae</taxon>
        <taxon>Agaricales</taxon>
        <taxon>Agaricineae</taxon>
        <taxon>Bolbitiaceae</taxon>
        <taxon>Cyclocybe</taxon>
    </lineage>
</organism>
<sequence length="1035" mass="118355">MRSHGRNKRSRGNKDPDGDVYMNIQEDDMHSDAYSRSRTSLHPSESYRTATASNRTHYTSERDISSRSRRDEDWRHAEVERERYSYDPYTRGDRAEYDDSGPRSSAGWGTVDSAHYIQPQTDWDPRYELSSSYSESSAWGSTYEGNRQPYVEHWPSRDTGEMPPDDWGTEIARTDQRHDRQHQDWRPEGRRDKNSAHRFQSDSGWDSRRRDKGWSREGNFQRDEQHTDQQYQAVEDRSWEPAASWKSSNRGDHQRGGQNGQRHNQQRSKKGNNNNRQRREWRTDDSDLNNWTRRDATTAAKSTTNQYASRRKHPRSPSRSRSRSRSPAESYRSHRSSRGRSRSPSFSPASKRRRTDSSPITLRSRSPSERSIKRSRNKSKRYYSKSPSPGRTPSRRSSISAASSSGSERSLSRSPVNRTRAPHRLPSANPRNANMSKTKKSNNGVTPRKSSDSRNGKSRAQKHRKAWDTQQAPEPEDDYLERAEHPVEPPSSSISHLTSHNGYDSHPISISMPPPPVPTHSVRGHYERVEYPSPVQVFSKESKIDIQAAKSTRLTKNAGFKPITKTSSALKRFFPGDEEDTDVVQQSSTFSELVHQSDGPLPLPRVPLSSQGKYTETAGDAQGRSGSQEPMPRQSPMLLDPPPPLSCLSPTSNPNQHAPLSNDHQPSSLVAVPDEHEHPTSHSDVQEPSSERRVTPPVNQEDTAPASSSNKDLYKIVSQVGEGTFGKVYKARNTVTGTYFALKRIRMESERDGFPVTAMREIKLLQSLRHMNVVRLYEMMVSNGSVYMVFEYMDHDLTGVLSQTQFTFSDANLKSLCHQMLAGLAYLHHKGVIHRDIKGSNILINNQGELKLADFGLARFYQKRRRSDYTNRVITLWYRPPELLFGATVYGPEVDMWSAGCIMLELFTKKPVFQGVDEIHQVEVIFKLLGSPTPRRWPDVMNLPWFELVKPQQVLPNRFREAFQKWLSPAALDLAEQLLNYNPAERITALQAMEAPYFLQEAPPASLPVGLVDLEGEWHELETKRERAKRKERKV</sequence>
<dbReference type="OrthoDB" id="204883at2759"/>
<evidence type="ECO:0000256" key="5">
    <source>
        <dbReference type="ARBA" id="ARBA00022777"/>
    </source>
</evidence>
<name>A0A8S0XLE2_CYCAE</name>
<dbReference type="PROSITE" id="PS00108">
    <property type="entry name" value="PROTEIN_KINASE_ST"/>
    <property type="match status" value="1"/>
</dbReference>
<keyword evidence="3" id="KW-0808">Transferase</keyword>
<evidence type="ECO:0000256" key="4">
    <source>
        <dbReference type="ARBA" id="ARBA00022741"/>
    </source>
</evidence>
<feature type="compositionally biased region" description="Polar residues" evidence="11">
    <location>
        <begin position="299"/>
        <end position="308"/>
    </location>
</feature>
<feature type="compositionally biased region" description="Low complexity" evidence="11">
    <location>
        <begin position="128"/>
        <end position="137"/>
    </location>
</feature>
<feature type="compositionally biased region" description="Basic and acidic residues" evidence="11">
    <location>
        <begin position="673"/>
        <end position="694"/>
    </location>
</feature>
<dbReference type="GO" id="GO:0030332">
    <property type="term" value="F:cyclin binding"/>
    <property type="evidence" value="ECO:0007669"/>
    <property type="project" value="TreeGrafter"/>
</dbReference>
<dbReference type="PANTHER" id="PTHR24056:SF546">
    <property type="entry name" value="CYCLIN-DEPENDENT KINASE 12"/>
    <property type="match status" value="1"/>
</dbReference>
<evidence type="ECO:0000256" key="3">
    <source>
        <dbReference type="ARBA" id="ARBA00022679"/>
    </source>
</evidence>
<comment type="similarity">
    <text evidence="1">Belongs to the protein kinase superfamily. CMGC Ser/Thr protein kinase family. CDC2/CDKX subfamily.</text>
</comment>
<feature type="compositionally biased region" description="Polar residues" evidence="11">
    <location>
        <begin position="36"/>
        <end position="57"/>
    </location>
</feature>
<dbReference type="InterPro" id="IPR017441">
    <property type="entry name" value="Protein_kinase_ATP_BS"/>
</dbReference>
<feature type="compositionally biased region" description="Basic residues" evidence="11">
    <location>
        <begin position="1"/>
        <end position="11"/>
    </location>
</feature>
<evidence type="ECO:0000256" key="2">
    <source>
        <dbReference type="ARBA" id="ARBA00022527"/>
    </source>
</evidence>
<feature type="binding site" evidence="10">
    <location>
        <position position="743"/>
    </location>
    <ligand>
        <name>ATP</name>
        <dbReference type="ChEBI" id="CHEBI:30616"/>
    </ligand>
</feature>